<dbReference type="Proteomes" id="UP000737018">
    <property type="component" value="Unassembled WGS sequence"/>
</dbReference>
<feature type="compositionally biased region" description="Basic and acidic residues" evidence="1">
    <location>
        <begin position="31"/>
        <end position="50"/>
    </location>
</feature>
<gene>
    <name evidence="2" type="ORF">CMV_007898</name>
</gene>
<evidence type="ECO:0000313" key="2">
    <source>
        <dbReference type="EMBL" id="KAF3968189.1"/>
    </source>
</evidence>
<dbReference type="EMBL" id="JRKL02000804">
    <property type="protein sequence ID" value="KAF3968189.1"/>
    <property type="molecule type" value="Genomic_DNA"/>
</dbReference>
<feature type="region of interest" description="Disordered" evidence="1">
    <location>
        <begin position="21"/>
        <end position="57"/>
    </location>
</feature>
<sequence>MRLKPCGRTQIDIETRWQKLRSASTKNPKTHIGETKPDQRAGLWERRAESESNEDSVTQTMTMATIGYMAPAHTLTSRPTLTRSQSHPRLKLSPPAQALSPPACSVTSVLLFLLLIKWYEESRDIIVKYPHLPIKDVGGMIE</sequence>
<proteinExistence type="predicted"/>
<comment type="caution">
    <text evidence="2">The sequence shown here is derived from an EMBL/GenBank/DDBJ whole genome shotgun (WGS) entry which is preliminary data.</text>
</comment>
<dbReference type="AlphaFoldDB" id="A0A8J4VZY6"/>
<reference evidence="2" key="1">
    <citation type="submission" date="2020-03" db="EMBL/GenBank/DDBJ databases">
        <title>Castanea mollissima Vanexum genome sequencing.</title>
        <authorList>
            <person name="Staton M."/>
        </authorList>
    </citation>
    <scope>NUCLEOTIDE SEQUENCE</scope>
    <source>
        <tissue evidence="2">Leaf</tissue>
    </source>
</reference>
<feature type="region of interest" description="Disordered" evidence="1">
    <location>
        <begin position="77"/>
        <end position="98"/>
    </location>
</feature>
<name>A0A8J4VZY6_9ROSI</name>
<organism evidence="2 3">
    <name type="scientific">Castanea mollissima</name>
    <name type="common">Chinese chestnut</name>
    <dbReference type="NCBI Taxonomy" id="60419"/>
    <lineage>
        <taxon>Eukaryota</taxon>
        <taxon>Viridiplantae</taxon>
        <taxon>Streptophyta</taxon>
        <taxon>Embryophyta</taxon>
        <taxon>Tracheophyta</taxon>
        <taxon>Spermatophyta</taxon>
        <taxon>Magnoliopsida</taxon>
        <taxon>eudicotyledons</taxon>
        <taxon>Gunneridae</taxon>
        <taxon>Pentapetalae</taxon>
        <taxon>rosids</taxon>
        <taxon>fabids</taxon>
        <taxon>Fagales</taxon>
        <taxon>Fagaceae</taxon>
        <taxon>Castanea</taxon>
    </lineage>
</organism>
<protein>
    <submittedName>
        <fullName evidence="2">Uncharacterized protein</fullName>
    </submittedName>
</protein>
<accession>A0A8J4VZY6</accession>
<keyword evidence="3" id="KW-1185">Reference proteome</keyword>
<feature type="compositionally biased region" description="Polar residues" evidence="1">
    <location>
        <begin position="77"/>
        <end position="87"/>
    </location>
</feature>
<evidence type="ECO:0000256" key="1">
    <source>
        <dbReference type="SAM" id="MobiDB-lite"/>
    </source>
</evidence>
<evidence type="ECO:0000313" key="3">
    <source>
        <dbReference type="Proteomes" id="UP000737018"/>
    </source>
</evidence>